<dbReference type="InterPro" id="IPR048489">
    <property type="entry name" value="DksA_N"/>
</dbReference>
<organism evidence="8">
    <name type="scientific">Vecturithrix granuli</name>
    <dbReference type="NCBI Taxonomy" id="1499967"/>
    <lineage>
        <taxon>Bacteria</taxon>
        <taxon>Candidatus Moduliflexota</taxon>
        <taxon>Candidatus Vecturitrichia</taxon>
        <taxon>Candidatus Vecturitrichales</taxon>
        <taxon>Candidatus Vecturitrichaceae</taxon>
        <taxon>Candidatus Vecturithrix</taxon>
    </lineage>
</organism>
<dbReference type="PROSITE" id="PS51128">
    <property type="entry name" value="ZF_DKSA_2"/>
    <property type="match status" value="1"/>
</dbReference>
<evidence type="ECO:0000259" key="6">
    <source>
        <dbReference type="Pfam" id="PF01258"/>
    </source>
</evidence>
<feature type="domain" description="Zinc finger DksA/TraR C4-type" evidence="6">
    <location>
        <begin position="75"/>
        <end position="110"/>
    </location>
</feature>
<evidence type="ECO:0000256" key="1">
    <source>
        <dbReference type="ARBA" id="ARBA00022490"/>
    </source>
</evidence>
<dbReference type="InterPro" id="IPR020458">
    <property type="entry name" value="Znf_DskA_TraR_CS"/>
</dbReference>
<evidence type="ECO:0000256" key="5">
    <source>
        <dbReference type="PROSITE-ProRule" id="PRU00510"/>
    </source>
</evidence>
<protein>
    <submittedName>
        <fullName evidence="8">Zinc finger transcriptional regulator, TraR/DksA family</fullName>
    </submittedName>
</protein>
<dbReference type="InterPro" id="IPR000962">
    <property type="entry name" value="Znf_DskA_TraR"/>
</dbReference>
<keyword evidence="3" id="KW-0863">Zinc-finger</keyword>
<accession>A0A081BZW5</accession>
<dbReference type="GO" id="GO:0008270">
    <property type="term" value="F:zinc ion binding"/>
    <property type="evidence" value="ECO:0007669"/>
    <property type="project" value="UniProtKB-KW"/>
</dbReference>
<keyword evidence="4" id="KW-0862">Zinc</keyword>
<dbReference type="NCBIfam" id="TIGR02420">
    <property type="entry name" value="dksA"/>
    <property type="match status" value="1"/>
</dbReference>
<evidence type="ECO:0000256" key="3">
    <source>
        <dbReference type="ARBA" id="ARBA00022771"/>
    </source>
</evidence>
<dbReference type="Gene3D" id="1.20.120.910">
    <property type="entry name" value="DksA, coiled-coil domain"/>
    <property type="match status" value="1"/>
</dbReference>
<dbReference type="PANTHER" id="PTHR33823:SF2">
    <property type="entry name" value="RNA POLYMERASE-BINDING TRANSCRIPTION FACTOR DKSA"/>
    <property type="match status" value="1"/>
</dbReference>
<feature type="zinc finger region" description="dksA C4-type" evidence="5">
    <location>
        <begin position="80"/>
        <end position="104"/>
    </location>
</feature>
<dbReference type="Proteomes" id="UP000030661">
    <property type="component" value="Unassembled WGS sequence"/>
</dbReference>
<dbReference type="Pfam" id="PF01258">
    <property type="entry name" value="zf-dskA_traR"/>
    <property type="match status" value="1"/>
</dbReference>
<dbReference type="InterPro" id="IPR037187">
    <property type="entry name" value="DnaK_N"/>
</dbReference>
<feature type="domain" description="DnaK suppressor protein DksA N-terminal" evidence="7">
    <location>
        <begin position="4"/>
        <end position="72"/>
    </location>
</feature>
<sequence length="114" mass="13318">MFGYFKSILHEQKNMLLEQASQTVNSEVTKVREHLSDYADIAAVESDRTFHLRIRDRERKLIKKIDQALERIEDGTFGLCERCGEEIGIERLKARPVTTFCINCKTKLEKEEID</sequence>
<dbReference type="PROSITE" id="PS01102">
    <property type="entry name" value="ZF_DKSA_1"/>
    <property type="match status" value="1"/>
</dbReference>
<evidence type="ECO:0000313" key="8">
    <source>
        <dbReference type="EMBL" id="GAK57870.1"/>
    </source>
</evidence>
<dbReference type="InterPro" id="IPR012784">
    <property type="entry name" value="DksA_RNA_pol-bd"/>
</dbReference>
<gene>
    <name evidence="8" type="ORF">U27_04842</name>
</gene>
<proteinExistence type="predicted"/>
<keyword evidence="9" id="KW-1185">Reference proteome</keyword>
<dbReference type="EMBL" id="DF820466">
    <property type="protein sequence ID" value="GAK57870.1"/>
    <property type="molecule type" value="Genomic_DNA"/>
</dbReference>
<dbReference type="SUPFAM" id="SSF57716">
    <property type="entry name" value="Glucocorticoid receptor-like (DNA-binding domain)"/>
    <property type="match status" value="1"/>
</dbReference>
<dbReference type="PANTHER" id="PTHR33823">
    <property type="entry name" value="RNA POLYMERASE-BINDING TRANSCRIPTION FACTOR DKSA-RELATED"/>
    <property type="match status" value="1"/>
</dbReference>
<evidence type="ECO:0000259" key="7">
    <source>
        <dbReference type="Pfam" id="PF21157"/>
    </source>
</evidence>
<name>A0A081BZW5_VECG1</name>
<evidence type="ECO:0000256" key="4">
    <source>
        <dbReference type="ARBA" id="ARBA00022833"/>
    </source>
</evidence>
<dbReference type="STRING" id="1499967.U27_04842"/>
<dbReference type="HOGENOM" id="CLU_043144_2_1_0"/>
<evidence type="ECO:0000313" key="9">
    <source>
        <dbReference type="Proteomes" id="UP000030661"/>
    </source>
</evidence>
<dbReference type="eggNOG" id="COG1734">
    <property type="taxonomic scope" value="Bacteria"/>
</dbReference>
<dbReference type="SUPFAM" id="SSF109635">
    <property type="entry name" value="DnaK suppressor protein DksA, alpha-hairpin domain"/>
    <property type="match status" value="1"/>
</dbReference>
<dbReference type="Pfam" id="PF21157">
    <property type="entry name" value="DksA_N"/>
    <property type="match status" value="1"/>
</dbReference>
<keyword evidence="2" id="KW-0479">Metal-binding</keyword>
<evidence type="ECO:0000256" key="2">
    <source>
        <dbReference type="ARBA" id="ARBA00022723"/>
    </source>
</evidence>
<keyword evidence="1" id="KW-0963">Cytoplasm</keyword>
<reference evidence="8" key="1">
    <citation type="journal article" date="2015" name="PeerJ">
        <title>First genomic representation of candidate bacterial phylum KSB3 points to enhanced environmental sensing as a trigger of wastewater bulking.</title>
        <authorList>
            <person name="Sekiguchi Y."/>
            <person name="Ohashi A."/>
            <person name="Parks D.H."/>
            <person name="Yamauchi T."/>
            <person name="Tyson G.W."/>
            <person name="Hugenholtz P."/>
        </authorList>
    </citation>
    <scope>NUCLEOTIDE SEQUENCE [LARGE SCALE GENOMIC DNA]</scope>
</reference>
<dbReference type="AlphaFoldDB" id="A0A081BZW5"/>